<accession>A0ACC0CRX5</accession>
<organism evidence="1 2">
    <name type="scientific">Hypoxylon rubiginosum</name>
    <dbReference type="NCBI Taxonomy" id="110542"/>
    <lineage>
        <taxon>Eukaryota</taxon>
        <taxon>Fungi</taxon>
        <taxon>Dikarya</taxon>
        <taxon>Ascomycota</taxon>
        <taxon>Pezizomycotina</taxon>
        <taxon>Sordariomycetes</taxon>
        <taxon>Xylariomycetidae</taxon>
        <taxon>Xylariales</taxon>
        <taxon>Hypoxylaceae</taxon>
        <taxon>Hypoxylon</taxon>
    </lineage>
</organism>
<comment type="caution">
    <text evidence="1">The sequence shown here is derived from an EMBL/GenBank/DDBJ whole genome shotgun (WGS) entry which is preliminary data.</text>
</comment>
<proteinExistence type="predicted"/>
<sequence length="951" mass="107071">MADEDPADVFAFPDFNQSSKWLNLSLGANNEFFTINFQDPGNSTEEHVGINPTNADANGFFKLPDSLLPIGINETNETGHQDSPIPEPLHDVNLQDLDVFDDSWLQSNEPKTTEAELKTWDAFLAPDIPQSLPLFITEAGPGAYDAALKSAENPLGLGDTKTNVIQTNPYLAALLALAFGRGSVFFVWNEKGGFTPSLDGMRISGYSSEVLRSFQKQCLECGNSTRFLSIYVQATYRKHSGAVRVALAKAVDIILFSIQELLGSKSKGVRSLLQLQSFIQPIHSLLTHFLSLIVKALKAKTDERTLSLIFRETQALEHSNALLSGVMQEVLSRVSEPWAHFTEKWIGVQPEEGIPLTKKEPGNSFVKVDNNAMIDDAGLETEGSDFVLNEDRMPEFVPAEVASAMFETGKTLRLLRTHHPDHPLCQMSLIESSKPPTLQWHFNWKSIGEFQENVKNYERRLFESMQQERTTVRNAYSTTRTTVEGYDLQFYGQEEAQLERRLLASIVALNQPPTITSEKDNLSKLLRARLFDDPVVENSISDFSPHWSLIPYHSFGPLVAAQARVINREYMKLLFTAHQLKVHLSIQKQFHLLGNGVFCSRLSHALFDPNLDTAERQAGIALSGGVMGLRLSGRSTWPPASSELRLALMGVLTESYLPSAAEGSHQADGKHDLPGDISFAVRDLSPEEIDKCLDPGSLEALDFLRLLYKPPSPLSPVFSPVILLKYDKIFRLLLRVLRMLYITEQLFQDTIARTSRWHDVDNASLRFRFEAQHFVSSISAYFFETGIEMPWQRFDEWLDDVQVDLSKSNPEPDKAQILSPEELREEHERMLDRIMHTLLLRKRQQPIMKLLEDIFTAILKFSKVARSEAAGKGAAGKTPSYKSLYDAFRKKVDVFITVCHGLLEKGGQSVKPVRFDLTDNEKRGESMKEENTIDRLLIKLEMSGYYGHSRS</sequence>
<dbReference type="EMBL" id="MU394357">
    <property type="protein sequence ID" value="KAI6083144.1"/>
    <property type="molecule type" value="Genomic_DNA"/>
</dbReference>
<dbReference type="Proteomes" id="UP001497680">
    <property type="component" value="Unassembled WGS sequence"/>
</dbReference>
<reference evidence="1 2" key="1">
    <citation type="journal article" date="2022" name="New Phytol.">
        <title>Ecological generalism drives hyperdiversity of secondary metabolite gene clusters in xylarialean endophytes.</title>
        <authorList>
            <person name="Franco M.E.E."/>
            <person name="Wisecaver J.H."/>
            <person name="Arnold A.E."/>
            <person name="Ju Y.M."/>
            <person name="Slot J.C."/>
            <person name="Ahrendt S."/>
            <person name="Moore L.P."/>
            <person name="Eastman K.E."/>
            <person name="Scott K."/>
            <person name="Konkel Z."/>
            <person name="Mondo S.J."/>
            <person name="Kuo A."/>
            <person name="Hayes R.D."/>
            <person name="Haridas S."/>
            <person name="Andreopoulos B."/>
            <person name="Riley R."/>
            <person name="LaButti K."/>
            <person name="Pangilinan J."/>
            <person name="Lipzen A."/>
            <person name="Amirebrahimi M."/>
            <person name="Yan J."/>
            <person name="Adam C."/>
            <person name="Keymanesh K."/>
            <person name="Ng V."/>
            <person name="Louie K."/>
            <person name="Northen T."/>
            <person name="Drula E."/>
            <person name="Henrissat B."/>
            <person name="Hsieh H.M."/>
            <person name="Youens-Clark K."/>
            <person name="Lutzoni F."/>
            <person name="Miadlikowska J."/>
            <person name="Eastwood D.C."/>
            <person name="Hamelin R.C."/>
            <person name="Grigoriev I.V."/>
            <person name="U'Ren J.M."/>
        </authorList>
    </citation>
    <scope>NUCLEOTIDE SEQUENCE [LARGE SCALE GENOMIC DNA]</scope>
    <source>
        <strain evidence="1 2">ER1909</strain>
    </source>
</reference>
<evidence type="ECO:0000313" key="2">
    <source>
        <dbReference type="Proteomes" id="UP001497680"/>
    </source>
</evidence>
<keyword evidence="2" id="KW-1185">Reference proteome</keyword>
<gene>
    <name evidence="1" type="ORF">F4821DRAFT_245506</name>
</gene>
<protein>
    <submittedName>
        <fullName evidence="1">Spc97/Spc98 family protein</fullName>
    </submittedName>
</protein>
<evidence type="ECO:0000313" key="1">
    <source>
        <dbReference type="EMBL" id="KAI6083144.1"/>
    </source>
</evidence>
<name>A0ACC0CRX5_9PEZI</name>